<name>A0ABC8QAT6_9RALS</name>
<gene>
    <name evidence="1" type="ORF">LMG18096_00764</name>
</gene>
<proteinExistence type="predicted"/>
<evidence type="ECO:0000313" key="2">
    <source>
        <dbReference type="Proteomes" id="UP001189663"/>
    </source>
</evidence>
<evidence type="ECO:0000313" key="1">
    <source>
        <dbReference type="EMBL" id="CAJ0778216.1"/>
    </source>
</evidence>
<dbReference type="Proteomes" id="UP001189663">
    <property type="component" value="Unassembled WGS sequence"/>
</dbReference>
<dbReference type="AlphaFoldDB" id="A0ABC8QAT6"/>
<accession>A0ABC8QAT6</accession>
<organism evidence="1 2">
    <name type="scientific">Ralstonia holmesii</name>
    <dbReference type="NCBI Taxonomy" id="3058602"/>
    <lineage>
        <taxon>Bacteria</taxon>
        <taxon>Pseudomonadati</taxon>
        <taxon>Pseudomonadota</taxon>
        <taxon>Betaproteobacteria</taxon>
        <taxon>Burkholderiales</taxon>
        <taxon>Burkholderiaceae</taxon>
        <taxon>Ralstonia</taxon>
    </lineage>
</organism>
<reference evidence="1 2" key="1">
    <citation type="submission" date="2023-07" db="EMBL/GenBank/DDBJ databases">
        <authorList>
            <person name="Peeters C."/>
        </authorList>
    </citation>
    <scope>NUCLEOTIDE SEQUENCE [LARGE SCALE GENOMIC DNA]</scope>
    <source>
        <strain evidence="1 2">LMG 18096</strain>
    </source>
</reference>
<dbReference type="RefSeq" id="WP_316683418.1">
    <property type="nucleotide sequence ID" value="NZ_CATZAT010000001.1"/>
</dbReference>
<protein>
    <submittedName>
        <fullName evidence="1">Uncharacterized protein</fullName>
    </submittedName>
</protein>
<keyword evidence="2" id="KW-1185">Reference proteome</keyword>
<comment type="caution">
    <text evidence="1">The sequence shown here is derived from an EMBL/GenBank/DDBJ whole genome shotgun (WGS) entry which is preliminary data.</text>
</comment>
<sequence length="411" mass="45552">MKYQTPIEFDCDGHALRFAWTDGTLDGKPLPRAYGIPGRASGRYTATGFVPTQNMPGAESILNWACQLPVKPERLVNLRRVDKGTLIQMDASSFSKTGTTASFWTRYDYPKITFDPPYNAPYDSKREFVRVNCAAKTYGITVGYDFTPEGAITDGIVEQSDLATPFDSTDDYAIAISEVACGKPIDQATYAGIGGETLRMKAPLQRDLDMGDVTTPPAVLATAEKLASVMPKPQTVSLARITVAAKRNGQPQESSVYEVEPKKDGTTRVREIYSSDFTVDREMMGIVQLKSKMRSAFANSRDVTVTESLEVDAPKWAPGARLSYHADMRTIPTEEIPSRVGHRCTIGQPIEASRIHSAFSGRAWPMDCLNDKGDRNVDYYIEELRYLVAIHAESKDYGTWDYTVSDVSIQR</sequence>
<dbReference type="EMBL" id="CATZAT010000001">
    <property type="protein sequence ID" value="CAJ0778216.1"/>
    <property type="molecule type" value="Genomic_DNA"/>
</dbReference>